<organism evidence="2 3">
    <name type="scientific">Somion occarium</name>
    <dbReference type="NCBI Taxonomy" id="3059160"/>
    <lineage>
        <taxon>Eukaryota</taxon>
        <taxon>Fungi</taxon>
        <taxon>Dikarya</taxon>
        <taxon>Basidiomycota</taxon>
        <taxon>Agaricomycotina</taxon>
        <taxon>Agaricomycetes</taxon>
        <taxon>Polyporales</taxon>
        <taxon>Cerrenaceae</taxon>
        <taxon>Somion</taxon>
    </lineage>
</organism>
<proteinExistence type="predicted"/>
<evidence type="ECO:0000313" key="2">
    <source>
        <dbReference type="EMBL" id="CAL1709872.1"/>
    </source>
</evidence>
<accession>A0ABP1DST5</accession>
<dbReference type="Pfam" id="PF02458">
    <property type="entry name" value="Transferase"/>
    <property type="match status" value="1"/>
</dbReference>
<dbReference type="Gene3D" id="3.30.559.10">
    <property type="entry name" value="Chloramphenicol acetyltransferase-like domain"/>
    <property type="match status" value="2"/>
</dbReference>
<name>A0ABP1DST5_9APHY</name>
<protein>
    <submittedName>
        <fullName evidence="2">Uncharacterized protein</fullName>
    </submittedName>
</protein>
<sequence length="506" mass="57479">MSEQTWIVRPTLPTRCGDQKTLLYPPTDTLVLSFTMHGAWVLPTSIDFERYKQALAQTLSVFPPVAGRLCKKPDTEATKGDIYIELNNKGIPVSVVDDYDTERFPMVNVLVHPEEMEPWIDPIPMETINTDEPLVRFKFTKLHKTGQTIYTICWLHALGDGYTANLFLTYIAHFYRRASTSSLPLPAITKVFFPPPPSDQALADKILPLMKHLRDAKVPEELIPALMESEERTLPVHISFTPEQMQLLTKRATSGMPDPKVARLSKVDVVIAYLVLHYNRVLAEVHPEQQQVDTIVNTLDYRGNPAFAPTAMFGNCAITLTCPSFTLSPLPPNAGARDKELHFDRCLATIASSIRAGTVQSRNPKFLEPYLHWHNELCRRCYQEGKFQYILPVTDREITFNSSHAVNWRKAADFYESGSEWVEAKYTRFHSSSFIERYIRVFPTNPVWVPEKGAPGAKGIERGQWDHSLDNGVEAAFRLDKTIADTFQTRIKQELQQGIGRTFAQL</sequence>
<keyword evidence="3" id="KW-1185">Reference proteome</keyword>
<dbReference type="PANTHER" id="PTHR31642">
    <property type="entry name" value="TRICHOTHECENE 3-O-ACETYLTRANSFERASE"/>
    <property type="match status" value="1"/>
</dbReference>
<dbReference type="PANTHER" id="PTHR31642:SF310">
    <property type="entry name" value="FATTY ALCOHOL:CAFFEOYL-COA ACYLTRANSFERASE"/>
    <property type="match status" value="1"/>
</dbReference>
<evidence type="ECO:0000313" key="3">
    <source>
        <dbReference type="Proteomes" id="UP001497453"/>
    </source>
</evidence>
<dbReference type="EMBL" id="OZ037948">
    <property type="protein sequence ID" value="CAL1709872.1"/>
    <property type="molecule type" value="Genomic_DNA"/>
</dbReference>
<dbReference type="InterPro" id="IPR023213">
    <property type="entry name" value="CAT-like_dom_sf"/>
</dbReference>
<dbReference type="Proteomes" id="UP001497453">
    <property type="component" value="Chromosome 5"/>
</dbReference>
<gene>
    <name evidence="2" type="ORF">GFSPODELE1_LOCUS7540</name>
</gene>
<dbReference type="InterPro" id="IPR050317">
    <property type="entry name" value="Plant_Fungal_Acyltransferase"/>
</dbReference>
<evidence type="ECO:0000256" key="1">
    <source>
        <dbReference type="ARBA" id="ARBA00022679"/>
    </source>
</evidence>
<reference evidence="3" key="1">
    <citation type="submission" date="2024-04" db="EMBL/GenBank/DDBJ databases">
        <authorList>
            <person name="Shaw F."/>
            <person name="Minotto A."/>
        </authorList>
    </citation>
    <scope>NUCLEOTIDE SEQUENCE [LARGE SCALE GENOMIC DNA]</scope>
</reference>
<keyword evidence="1" id="KW-0808">Transferase</keyword>